<accession>A0A6F9E3K2</accession>
<reference evidence="1 2" key="1">
    <citation type="submission" date="2020-04" db="EMBL/GenBank/DDBJ databases">
        <authorList>
            <person name="Hogendoorn C."/>
        </authorList>
    </citation>
    <scope>NUCLEOTIDE SEQUENCE [LARGE SCALE GENOMIC DNA]</scope>
    <source>
        <strain evidence="1">COOX1</strain>
    </source>
</reference>
<protein>
    <submittedName>
        <fullName evidence="1">Uncharacterized protein</fullName>
    </submittedName>
</protein>
<organism evidence="1 2">
    <name type="scientific">Kyrpidia spormannii</name>
    <dbReference type="NCBI Taxonomy" id="2055160"/>
    <lineage>
        <taxon>Bacteria</taxon>
        <taxon>Bacillati</taxon>
        <taxon>Bacillota</taxon>
        <taxon>Bacilli</taxon>
        <taxon>Bacillales</taxon>
        <taxon>Alicyclobacillaceae</taxon>
        <taxon>Kyrpidia</taxon>
    </lineage>
</organism>
<evidence type="ECO:0000313" key="1">
    <source>
        <dbReference type="EMBL" id="CAB3391073.1"/>
    </source>
</evidence>
<evidence type="ECO:0000313" key="2">
    <source>
        <dbReference type="Proteomes" id="UP000502196"/>
    </source>
</evidence>
<dbReference type="AlphaFoldDB" id="A0A6F9E3K2"/>
<gene>
    <name evidence="1" type="ORF">COOX1_0730</name>
</gene>
<dbReference type="EMBL" id="LR792683">
    <property type="protein sequence ID" value="CAB3391073.1"/>
    <property type="molecule type" value="Genomic_DNA"/>
</dbReference>
<dbReference type="Proteomes" id="UP000502196">
    <property type="component" value="Chromosome"/>
</dbReference>
<sequence>MSDGTFVDAPGWVRRYEAKLIWEMRKLSRSRLGKEDDDGGGEDPSAG</sequence>
<name>A0A6F9E3K2_9BACL</name>
<proteinExistence type="predicted"/>